<feature type="compositionally biased region" description="Polar residues" evidence="7">
    <location>
        <begin position="296"/>
        <end position="306"/>
    </location>
</feature>
<evidence type="ECO:0000256" key="4">
    <source>
        <dbReference type="ARBA" id="ARBA00022833"/>
    </source>
</evidence>
<feature type="region of interest" description="Disordered" evidence="7">
    <location>
        <begin position="220"/>
        <end position="256"/>
    </location>
</feature>
<evidence type="ECO:0000256" key="3">
    <source>
        <dbReference type="ARBA" id="ARBA00022771"/>
    </source>
</evidence>
<reference evidence="8 9" key="1">
    <citation type="submission" date="2023-08" db="EMBL/GenBank/DDBJ databases">
        <title>Black Yeasts Isolated from many extreme environments.</title>
        <authorList>
            <person name="Coleine C."/>
            <person name="Stajich J.E."/>
            <person name="Selbmann L."/>
        </authorList>
    </citation>
    <scope>NUCLEOTIDE SEQUENCE [LARGE SCALE GENOMIC DNA]</scope>
    <source>
        <strain evidence="8 9">CCFEE 5885</strain>
    </source>
</reference>
<feature type="compositionally biased region" description="Polar residues" evidence="7">
    <location>
        <begin position="135"/>
        <end position="150"/>
    </location>
</feature>
<dbReference type="InterPro" id="IPR040050">
    <property type="entry name" value="ZNF830-like"/>
</dbReference>
<feature type="region of interest" description="Disordered" evidence="7">
    <location>
        <begin position="92"/>
        <end position="193"/>
    </location>
</feature>
<keyword evidence="6" id="KW-0539">Nucleus</keyword>
<dbReference type="PANTHER" id="PTHR13278:SF0">
    <property type="entry name" value="ZINC FINGER PROTEIN 830"/>
    <property type="match status" value="1"/>
</dbReference>
<dbReference type="InterPro" id="IPR036236">
    <property type="entry name" value="Znf_C2H2_sf"/>
</dbReference>
<feature type="region of interest" description="Disordered" evidence="7">
    <location>
        <begin position="269"/>
        <end position="318"/>
    </location>
</feature>
<evidence type="ECO:0000256" key="6">
    <source>
        <dbReference type="ARBA" id="ARBA00023242"/>
    </source>
</evidence>
<proteinExistence type="predicted"/>
<keyword evidence="2" id="KW-0479">Metal-binding</keyword>
<evidence type="ECO:0000256" key="1">
    <source>
        <dbReference type="ARBA" id="ARBA00004123"/>
    </source>
</evidence>
<accession>A0ABR0KI58</accession>
<keyword evidence="4" id="KW-0862">Zinc</keyword>
<protein>
    <recommendedName>
        <fullName evidence="10">Coiled-coil domain-containing protein 16</fullName>
    </recommendedName>
</protein>
<evidence type="ECO:0000313" key="8">
    <source>
        <dbReference type="EMBL" id="KAK5097288.1"/>
    </source>
</evidence>
<dbReference type="Proteomes" id="UP001345013">
    <property type="component" value="Unassembled WGS sequence"/>
</dbReference>
<evidence type="ECO:0000313" key="9">
    <source>
        <dbReference type="Proteomes" id="UP001345013"/>
    </source>
</evidence>
<keyword evidence="9" id="KW-1185">Reference proteome</keyword>
<comment type="subcellular location">
    <subcellularLocation>
        <location evidence="1">Nucleus</location>
    </subcellularLocation>
</comment>
<evidence type="ECO:0000256" key="2">
    <source>
        <dbReference type="ARBA" id="ARBA00022723"/>
    </source>
</evidence>
<dbReference type="SUPFAM" id="SSF57667">
    <property type="entry name" value="beta-beta-alpha zinc fingers"/>
    <property type="match status" value="1"/>
</dbReference>
<organism evidence="8 9">
    <name type="scientific">Lithohypha guttulata</name>
    <dbReference type="NCBI Taxonomy" id="1690604"/>
    <lineage>
        <taxon>Eukaryota</taxon>
        <taxon>Fungi</taxon>
        <taxon>Dikarya</taxon>
        <taxon>Ascomycota</taxon>
        <taxon>Pezizomycotina</taxon>
        <taxon>Eurotiomycetes</taxon>
        <taxon>Chaetothyriomycetidae</taxon>
        <taxon>Chaetothyriales</taxon>
        <taxon>Trichomeriaceae</taxon>
        <taxon>Lithohypha</taxon>
    </lineage>
</organism>
<sequence>MFGRAVAGILKHDRHGRDFSNSTPALEPSLNKDIAAQMADVRALLAAERQSRRISHPHLTYSKTGALTCTVCDLNVKSEQLWPGHLRSLNHRKNVQKTAENTVRPAKRKIDSIENDEEQERNYEVDSRKKPKSAPESQQNSSPVHETQALSEAPPVASGQGTQSSHPDQPPDQQQPSPPPVPPVVDVDEDEWAAFERDVAEVVKPDFATATIEAAPVSAAQLAEQQRTNAVRQREDEAEAEKEDESRRMEEEFDVMDEMEDRVKRLRARREALKTPGPNTEIPDSVNAKIEVPEGNSGTVEQVANDDTSEEDEDDWYT</sequence>
<evidence type="ECO:0000256" key="5">
    <source>
        <dbReference type="ARBA" id="ARBA00023054"/>
    </source>
</evidence>
<keyword evidence="5" id="KW-0175">Coiled coil</keyword>
<gene>
    <name evidence="8" type="ORF">LTR24_002335</name>
</gene>
<feature type="compositionally biased region" description="Acidic residues" evidence="7">
    <location>
        <begin position="307"/>
        <end position="318"/>
    </location>
</feature>
<dbReference type="EMBL" id="JAVRRG010000019">
    <property type="protein sequence ID" value="KAK5097288.1"/>
    <property type="molecule type" value="Genomic_DNA"/>
</dbReference>
<dbReference type="PANTHER" id="PTHR13278">
    <property type="entry name" value="ZINC FINGER PROTEIN 830"/>
    <property type="match status" value="1"/>
</dbReference>
<keyword evidence="3" id="KW-0863">Zinc-finger</keyword>
<evidence type="ECO:0000256" key="7">
    <source>
        <dbReference type="SAM" id="MobiDB-lite"/>
    </source>
</evidence>
<name>A0ABR0KI58_9EURO</name>
<comment type="caution">
    <text evidence="8">The sequence shown here is derived from an EMBL/GenBank/DDBJ whole genome shotgun (WGS) entry which is preliminary data.</text>
</comment>
<evidence type="ECO:0008006" key="10">
    <source>
        <dbReference type="Google" id="ProtNLM"/>
    </source>
</evidence>